<evidence type="ECO:0000313" key="2">
    <source>
        <dbReference type="EMBL" id="OAA62790.1"/>
    </source>
</evidence>
<keyword evidence="3" id="KW-1185">Reference proteome</keyword>
<name>A0A167VML3_9HYPO</name>
<evidence type="ECO:0000256" key="1">
    <source>
        <dbReference type="SAM" id="SignalP"/>
    </source>
</evidence>
<dbReference type="EMBL" id="AZHD01000006">
    <property type="protein sequence ID" value="OAA62790.1"/>
    <property type="molecule type" value="Genomic_DNA"/>
</dbReference>
<evidence type="ECO:0000313" key="3">
    <source>
        <dbReference type="Proteomes" id="UP000076874"/>
    </source>
</evidence>
<dbReference type="AlphaFoldDB" id="A0A167VML3"/>
<keyword evidence="1" id="KW-0732">Signal</keyword>
<gene>
    <name evidence="2" type="ORF">SPI_04330</name>
</gene>
<proteinExistence type="predicted"/>
<comment type="caution">
    <text evidence="2">The sequence shown here is derived from an EMBL/GenBank/DDBJ whole genome shotgun (WGS) entry which is preliminary data.</text>
</comment>
<accession>A0A167VML3</accession>
<feature type="signal peptide" evidence="1">
    <location>
        <begin position="1"/>
        <end position="23"/>
    </location>
</feature>
<dbReference type="OrthoDB" id="10347798at2759"/>
<feature type="chain" id="PRO_5007893545" evidence="1">
    <location>
        <begin position="24"/>
        <end position="166"/>
    </location>
</feature>
<dbReference type="Proteomes" id="UP000076874">
    <property type="component" value="Unassembled WGS sequence"/>
</dbReference>
<sequence>MLCFRRMRAAAVLLGLRLAAVYALPSPGLPPVSTAAVTAAAVNPVFETPVAGPLPTADVPTAAASSSLLTATRSALAVDAAGAGITRTIVRSNTATSVSYPAWIDATVITMITTQTVTTLISDEDATVVETVIGKTTYEYQMTYSDGHSSTSWSSATHMYTSTLGS</sequence>
<protein>
    <submittedName>
        <fullName evidence="2">Uncharacterized protein</fullName>
    </submittedName>
</protein>
<reference evidence="2 3" key="1">
    <citation type="journal article" date="2016" name="Genome Biol. Evol.">
        <title>Divergent and convergent evolution of fungal pathogenicity.</title>
        <authorList>
            <person name="Shang Y."/>
            <person name="Xiao G."/>
            <person name="Zheng P."/>
            <person name="Cen K."/>
            <person name="Zhan S."/>
            <person name="Wang C."/>
        </authorList>
    </citation>
    <scope>NUCLEOTIDE SEQUENCE [LARGE SCALE GENOMIC DNA]</scope>
    <source>
        <strain evidence="2 3">RCEF 264</strain>
    </source>
</reference>
<organism evidence="2 3">
    <name type="scientific">Niveomyces insectorum RCEF 264</name>
    <dbReference type="NCBI Taxonomy" id="1081102"/>
    <lineage>
        <taxon>Eukaryota</taxon>
        <taxon>Fungi</taxon>
        <taxon>Dikarya</taxon>
        <taxon>Ascomycota</taxon>
        <taxon>Pezizomycotina</taxon>
        <taxon>Sordariomycetes</taxon>
        <taxon>Hypocreomycetidae</taxon>
        <taxon>Hypocreales</taxon>
        <taxon>Cordycipitaceae</taxon>
        <taxon>Niveomyces</taxon>
    </lineage>
</organism>